<proteinExistence type="predicted"/>
<dbReference type="Gene3D" id="3.40.1190.20">
    <property type="match status" value="1"/>
</dbReference>
<dbReference type="GO" id="GO:0005829">
    <property type="term" value="C:cytosol"/>
    <property type="evidence" value="ECO:0007669"/>
    <property type="project" value="TreeGrafter"/>
</dbReference>
<evidence type="ECO:0000256" key="1">
    <source>
        <dbReference type="ARBA" id="ARBA00022679"/>
    </source>
</evidence>
<dbReference type="GO" id="GO:0033785">
    <property type="term" value="F:heptose 7-phosphate kinase activity"/>
    <property type="evidence" value="ECO:0007669"/>
    <property type="project" value="TreeGrafter"/>
</dbReference>
<keyword evidence="2" id="KW-0418">Kinase</keyword>
<dbReference type="Proteomes" id="UP000003505">
    <property type="component" value="Unassembled WGS sequence"/>
</dbReference>
<dbReference type="Pfam" id="PF00294">
    <property type="entry name" value="PfkB"/>
    <property type="match status" value="1"/>
</dbReference>
<feature type="domain" description="Carbohydrate kinase PfkB" evidence="3">
    <location>
        <begin position="19"/>
        <end position="314"/>
    </location>
</feature>
<evidence type="ECO:0000313" key="6">
    <source>
        <dbReference type="Proteomes" id="UP000003505"/>
    </source>
</evidence>
<dbReference type="NCBIfam" id="TIGR02198">
    <property type="entry name" value="rfaE_dom_I"/>
    <property type="match status" value="1"/>
</dbReference>
<dbReference type="OrthoDB" id="9802794at2"/>
<dbReference type="Proteomes" id="UP000011124">
    <property type="component" value="Chromosome"/>
</dbReference>
<gene>
    <name evidence="5" type="primary">rfaE</name>
    <name evidence="4" type="ordered locus">Selsp_0392</name>
    <name evidence="5" type="ORF">SELSPUOL_02304</name>
</gene>
<accession>C9LXU6</accession>
<evidence type="ECO:0000256" key="2">
    <source>
        <dbReference type="ARBA" id="ARBA00022777"/>
    </source>
</evidence>
<dbReference type="HOGENOM" id="CLU_021150_0_1_9"/>
<dbReference type="SUPFAM" id="SSF53613">
    <property type="entry name" value="Ribokinase-like"/>
    <property type="match status" value="1"/>
</dbReference>
<dbReference type="EMBL" id="ACKP02000049">
    <property type="protein sequence ID" value="EEX76479.1"/>
    <property type="molecule type" value="Genomic_DNA"/>
</dbReference>
<keyword evidence="1 5" id="KW-0808">Transferase</keyword>
<dbReference type="STRING" id="546271.Selsp_0392"/>
<dbReference type="EC" id="2.7.1.-" evidence="5"/>
<dbReference type="InterPro" id="IPR011913">
    <property type="entry name" value="RfaE_dom_I"/>
</dbReference>
<name>C9LXU6_SELS3</name>
<dbReference type="FunFam" id="3.40.1190.20:FF:000002">
    <property type="entry name" value="Bifunctional protein HldE"/>
    <property type="match status" value="1"/>
</dbReference>
<dbReference type="InterPro" id="IPR002173">
    <property type="entry name" value="Carboh/pur_kinase_PfkB_CS"/>
</dbReference>
<organism evidence="5 6">
    <name type="scientific">Selenomonas sputigena (strain ATCC 35185 / DSM 20758 / CCUG 44933 / VPI D19B-28)</name>
    <dbReference type="NCBI Taxonomy" id="546271"/>
    <lineage>
        <taxon>Bacteria</taxon>
        <taxon>Bacillati</taxon>
        <taxon>Bacillota</taxon>
        <taxon>Negativicutes</taxon>
        <taxon>Selenomonadales</taxon>
        <taxon>Selenomonadaceae</taxon>
        <taxon>Selenomonas</taxon>
    </lineage>
</organism>
<dbReference type="InterPro" id="IPR029056">
    <property type="entry name" value="Ribokinase-like"/>
</dbReference>
<dbReference type="EMBL" id="CP002637">
    <property type="protein sequence ID" value="AEB99364.1"/>
    <property type="molecule type" value="Genomic_DNA"/>
</dbReference>
<evidence type="ECO:0000313" key="7">
    <source>
        <dbReference type="Proteomes" id="UP000011124"/>
    </source>
</evidence>
<reference evidence="5 6" key="1">
    <citation type="submission" date="2009-09" db="EMBL/GenBank/DDBJ databases">
        <authorList>
            <person name="Weinstock G."/>
            <person name="Sodergren E."/>
            <person name="Clifton S."/>
            <person name="Fulton L."/>
            <person name="Fulton B."/>
            <person name="Courtney L."/>
            <person name="Fronick C."/>
            <person name="Harrison M."/>
            <person name="Strong C."/>
            <person name="Farmer C."/>
            <person name="Delahaunty K."/>
            <person name="Markovic C."/>
            <person name="Hall O."/>
            <person name="Minx P."/>
            <person name="Tomlinson C."/>
            <person name="Mitreva M."/>
            <person name="Nelson J."/>
            <person name="Hou S."/>
            <person name="Wollam A."/>
            <person name="Pepin K.H."/>
            <person name="Johnson M."/>
            <person name="Bhonagiri V."/>
            <person name="Nash W.E."/>
            <person name="Warren W."/>
            <person name="Chinwalla A."/>
            <person name="Mardis E.R."/>
            <person name="Wilson R.K."/>
        </authorList>
    </citation>
    <scope>NUCLEOTIDE SEQUENCE [LARGE SCALE GENOMIC DNA]</scope>
    <source>
        <strain evidence="5">ATCC 35185</strain>
        <strain evidence="6">ATCC 35185 / DSM 20758 / VPI D19B-28</strain>
    </source>
</reference>
<dbReference type="KEGG" id="ssg:Selsp_0392"/>
<evidence type="ECO:0000313" key="5">
    <source>
        <dbReference type="EMBL" id="EEX76479.1"/>
    </source>
</evidence>
<dbReference type="CDD" id="cd01172">
    <property type="entry name" value="RfaE_like"/>
    <property type="match status" value="1"/>
</dbReference>
<reference evidence="4 7" key="2">
    <citation type="submission" date="2011-04" db="EMBL/GenBank/DDBJ databases">
        <title>The complete genome of Selenomonas sputigena DSM 20758.</title>
        <authorList>
            <consortium name="US DOE Joint Genome Institute (JGI-PGF)"/>
            <person name="Lucas S."/>
            <person name="Copeland A."/>
            <person name="Lapidus A."/>
            <person name="Bruce D."/>
            <person name="Goodwin L."/>
            <person name="Pitluck S."/>
            <person name="Peters L."/>
            <person name="Kyrpides N."/>
            <person name="Mavromatis K."/>
            <person name="Ivanova N."/>
            <person name="Ovchinnikova G."/>
            <person name="Teshima H."/>
            <person name="Detter J.C."/>
            <person name="Tapia R."/>
            <person name="Han C."/>
            <person name="Land M."/>
            <person name="Hauser L."/>
            <person name="Markowitz V."/>
            <person name="Cheng J.-F."/>
            <person name="Hugenholtz P."/>
            <person name="Woyke T."/>
            <person name="Wu D."/>
            <person name="Gronow S."/>
            <person name="Wellnitz S."/>
            <person name="Schneider S."/>
            <person name="Klenk H.-P."/>
            <person name="Eisen J.A."/>
        </authorList>
    </citation>
    <scope>NUCLEOTIDE SEQUENCE [LARGE SCALE GENOMIC DNA]</scope>
    <source>
        <strain evidence="4">ATCC 35185</strain>
        <strain evidence="7">ATCC 35185 / DSM 20758 / VPI D19B-28</strain>
    </source>
</reference>
<dbReference type="PANTHER" id="PTHR46969">
    <property type="entry name" value="BIFUNCTIONAL PROTEIN HLDE"/>
    <property type="match status" value="1"/>
</dbReference>
<protein>
    <submittedName>
        <fullName evidence="5">Bifunctional protein RfaE, domain I</fullName>
        <ecNumber evidence="5">2.7.1.-</ecNumber>
    </submittedName>
    <submittedName>
        <fullName evidence="4">RfaE bifunctional protein</fullName>
    </submittedName>
</protein>
<dbReference type="PROSITE" id="PS00583">
    <property type="entry name" value="PFKB_KINASES_1"/>
    <property type="match status" value="1"/>
</dbReference>
<dbReference type="GO" id="GO:0033786">
    <property type="term" value="F:heptose-1-phosphate adenylyltransferase activity"/>
    <property type="evidence" value="ECO:0007669"/>
    <property type="project" value="TreeGrafter"/>
</dbReference>
<dbReference type="InterPro" id="IPR011611">
    <property type="entry name" value="PfkB_dom"/>
</dbReference>
<evidence type="ECO:0000313" key="4">
    <source>
        <dbReference type="EMBL" id="AEB99364.1"/>
    </source>
</evidence>
<keyword evidence="7" id="KW-1185">Reference proteome</keyword>
<dbReference type="AlphaFoldDB" id="C9LXU6"/>
<evidence type="ECO:0000259" key="3">
    <source>
        <dbReference type="Pfam" id="PF00294"/>
    </source>
</evidence>
<dbReference type="RefSeq" id="WP_006193650.1">
    <property type="nucleotide sequence ID" value="NC_015437.1"/>
</dbReference>
<dbReference type="eggNOG" id="COG2870">
    <property type="taxonomic scope" value="Bacteria"/>
</dbReference>
<dbReference type="GO" id="GO:0016773">
    <property type="term" value="F:phosphotransferase activity, alcohol group as acceptor"/>
    <property type="evidence" value="ECO:0007669"/>
    <property type="project" value="InterPro"/>
</dbReference>
<sequence length="332" mass="36523">MDIEKMLTLVEERLSRCKILVTGDVMLDKYYYGEVTRISPEAPVPINHITRQKETLGGAANVAHNLALLGCDTLLAGFVGEDYHCRSLKEKLVENGIDHAGLVPTNRPTTTKMRIIGGHQQMMRLDFESTEPLEKIYIDKFLAFVRCKLAESIDAIVVSDYAKGTCSEVTTTAIIEAAHAHGVPVIIDPKGANWTKYRGADYITPNVKEINEILIDPIKNTNAEVLKAAHYIMRKYRIKNVLVTRSESGVTLVREGEEVHIPTRAQEVFDVSGAGDTVIAVLAAGLAGGLKGRDAAFLANLAASVVVRKLGTYAVSREELKEELRKLPREEA</sequence>
<dbReference type="PANTHER" id="PTHR46969:SF1">
    <property type="entry name" value="BIFUNCTIONAL PROTEIN HLDE"/>
    <property type="match status" value="1"/>
</dbReference>